<feature type="compositionally biased region" description="Polar residues" evidence="1">
    <location>
        <begin position="18"/>
        <end position="30"/>
    </location>
</feature>
<comment type="caution">
    <text evidence="2">The sequence shown here is derived from an EMBL/GenBank/DDBJ whole genome shotgun (WGS) entry which is preliminary data.</text>
</comment>
<dbReference type="AlphaFoldDB" id="A0A8J4S2X2"/>
<evidence type="ECO:0000256" key="1">
    <source>
        <dbReference type="SAM" id="MobiDB-lite"/>
    </source>
</evidence>
<feature type="compositionally biased region" description="Low complexity" evidence="1">
    <location>
        <begin position="95"/>
        <end position="112"/>
    </location>
</feature>
<dbReference type="EMBL" id="JRKL02000070">
    <property type="protein sequence ID" value="KAF3975578.1"/>
    <property type="molecule type" value="Genomic_DNA"/>
</dbReference>
<feature type="compositionally biased region" description="Basic residues" evidence="1">
    <location>
        <begin position="35"/>
        <end position="47"/>
    </location>
</feature>
<organism evidence="2 3">
    <name type="scientific">Castanea mollissima</name>
    <name type="common">Chinese chestnut</name>
    <dbReference type="NCBI Taxonomy" id="60419"/>
    <lineage>
        <taxon>Eukaryota</taxon>
        <taxon>Viridiplantae</taxon>
        <taxon>Streptophyta</taxon>
        <taxon>Embryophyta</taxon>
        <taxon>Tracheophyta</taxon>
        <taxon>Spermatophyta</taxon>
        <taxon>Magnoliopsida</taxon>
        <taxon>eudicotyledons</taxon>
        <taxon>Gunneridae</taxon>
        <taxon>Pentapetalae</taxon>
        <taxon>rosids</taxon>
        <taxon>fabids</taxon>
        <taxon>Fagales</taxon>
        <taxon>Fagaceae</taxon>
        <taxon>Castanea</taxon>
    </lineage>
</organism>
<evidence type="ECO:0000313" key="2">
    <source>
        <dbReference type="EMBL" id="KAF3975578.1"/>
    </source>
</evidence>
<proteinExistence type="predicted"/>
<feature type="region of interest" description="Disordered" evidence="1">
    <location>
        <begin position="1"/>
        <end position="134"/>
    </location>
</feature>
<reference evidence="2" key="1">
    <citation type="submission" date="2020-03" db="EMBL/GenBank/DDBJ databases">
        <title>Castanea mollissima Vanexum genome sequencing.</title>
        <authorList>
            <person name="Staton M."/>
        </authorList>
    </citation>
    <scope>NUCLEOTIDE SEQUENCE</scope>
    <source>
        <tissue evidence="2">Leaf</tissue>
    </source>
</reference>
<sequence>MSRGRPSLRVINDKRSNILISTHENQVTNCETKHNSHKHTTVKRHDGKHNQESDPRVESKQDNSGEPRDRPLGSDSLSIALLGPNPSDSKPILSPTPTSSNSSIQSHIGSHGSRPKYHHEHQHKHKHRLSVSLPSPDEIPPLNSFYKPKRHFLSSRIFSLLQLPVPKFELNTRYHGLCTACYWPCWQWQVNLLF</sequence>
<feature type="compositionally biased region" description="Basic and acidic residues" evidence="1">
    <location>
        <begin position="48"/>
        <end position="72"/>
    </location>
</feature>
<evidence type="ECO:0000313" key="3">
    <source>
        <dbReference type="Proteomes" id="UP000737018"/>
    </source>
</evidence>
<feature type="compositionally biased region" description="Basic residues" evidence="1">
    <location>
        <begin position="113"/>
        <end position="129"/>
    </location>
</feature>
<dbReference type="Proteomes" id="UP000737018">
    <property type="component" value="Unassembled WGS sequence"/>
</dbReference>
<gene>
    <name evidence="2" type="ORF">CMV_001176</name>
</gene>
<name>A0A8J4S2X2_9ROSI</name>
<accession>A0A8J4S2X2</accession>
<keyword evidence="3" id="KW-1185">Reference proteome</keyword>
<protein>
    <submittedName>
        <fullName evidence="2">Uncharacterized protein</fullName>
    </submittedName>
</protein>